<sequence length="125" mass="14132">MHCVQAWLKPFKKELEVDLDSVVILAEERFQSRVRLPLQLMTIQAGSRIQEKYQYRLTNGLLISIAERYGSADYVAKNGPDVAIQQATRNVAAALFGFSDDPNVRYLRALPEDLVSSILQKHGLD</sequence>
<gene>
    <name evidence="1" type="ORF">CCMP2556_LOCUS26087</name>
</gene>
<keyword evidence="2" id="KW-1185">Reference proteome</keyword>
<dbReference type="EMBL" id="CAXAMN010017891">
    <property type="protein sequence ID" value="CAK9051367.1"/>
    <property type="molecule type" value="Genomic_DNA"/>
</dbReference>
<name>A0ABP0MKK6_9DINO</name>
<proteinExistence type="predicted"/>
<dbReference type="Proteomes" id="UP001642484">
    <property type="component" value="Unassembled WGS sequence"/>
</dbReference>
<organism evidence="1 2">
    <name type="scientific">Durusdinium trenchii</name>
    <dbReference type="NCBI Taxonomy" id="1381693"/>
    <lineage>
        <taxon>Eukaryota</taxon>
        <taxon>Sar</taxon>
        <taxon>Alveolata</taxon>
        <taxon>Dinophyceae</taxon>
        <taxon>Suessiales</taxon>
        <taxon>Symbiodiniaceae</taxon>
        <taxon>Durusdinium</taxon>
    </lineage>
</organism>
<evidence type="ECO:0000313" key="1">
    <source>
        <dbReference type="EMBL" id="CAK9051367.1"/>
    </source>
</evidence>
<protein>
    <submittedName>
        <fullName evidence="1">Uncharacterized protein</fullName>
    </submittedName>
</protein>
<reference evidence="1 2" key="1">
    <citation type="submission" date="2024-02" db="EMBL/GenBank/DDBJ databases">
        <authorList>
            <person name="Chen Y."/>
            <person name="Shah S."/>
            <person name="Dougan E. K."/>
            <person name="Thang M."/>
            <person name="Chan C."/>
        </authorList>
    </citation>
    <scope>NUCLEOTIDE SEQUENCE [LARGE SCALE GENOMIC DNA]</scope>
</reference>
<accession>A0ABP0MKK6</accession>
<evidence type="ECO:0000313" key="2">
    <source>
        <dbReference type="Proteomes" id="UP001642484"/>
    </source>
</evidence>
<comment type="caution">
    <text evidence="1">The sequence shown here is derived from an EMBL/GenBank/DDBJ whole genome shotgun (WGS) entry which is preliminary data.</text>
</comment>